<accession>A0AAV1ZEB6</accession>
<dbReference type="AlphaFoldDB" id="A0AAV1ZEB6"/>
<evidence type="ECO:0000313" key="1">
    <source>
        <dbReference type="EMBL" id="CAL1268677.1"/>
    </source>
</evidence>
<feature type="non-terminal residue" evidence="1">
    <location>
        <position position="1"/>
    </location>
</feature>
<reference evidence="1 2" key="1">
    <citation type="submission" date="2024-04" db="EMBL/GenBank/DDBJ databases">
        <authorList>
            <person name="Rising A."/>
            <person name="Reimegard J."/>
            <person name="Sonavane S."/>
            <person name="Akerstrom W."/>
            <person name="Nylinder S."/>
            <person name="Hedman E."/>
            <person name="Kallberg Y."/>
        </authorList>
    </citation>
    <scope>NUCLEOTIDE SEQUENCE [LARGE SCALE GENOMIC DNA]</scope>
</reference>
<comment type="caution">
    <text evidence="1">The sequence shown here is derived from an EMBL/GenBank/DDBJ whole genome shotgun (WGS) entry which is preliminary data.</text>
</comment>
<evidence type="ECO:0000313" key="2">
    <source>
        <dbReference type="Proteomes" id="UP001497382"/>
    </source>
</evidence>
<sequence>FCLKSCSVVRKIVIIIIDIPKIWISILTTNQTVKSYAVGGKPLPTGVLRALEERMPAQVVHTTEKVVYL</sequence>
<keyword evidence="2" id="KW-1185">Reference proteome</keyword>
<dbReference type="EMBL" id="CAXIEN010000035">
    <property type="protein sequence ID" value="CAL1268677.1"/>
    <property type="molecule type" value="Genomic_DNA"/>
</dbReference>
<proteinExistence type="predicted"/>
<organism evidence="1 2">
    <name type="scientific">Larinioides sclopetarius</name>
    <dbReference type="NCBI Taxonomy" id="280406"/>
    <lineage>
        <taxon>Eukaryota</taxon>
        <taxon>Metazoa</taxon>
        <taxon>Ecdysozoa</taxon>
        <taxon>Arthropoda</taxon>
        <taxon>Chelicerata</taxon>
        <taxon>Arachnida</taxon>
        <taxon>Araneae</taxon>
        <taxon>Araneomorphae</taxon>
        <taxon>Entelegynae</taxon>
        <taxon>Araneoidea</taxon>
        <taxon>Araneidae</taxon>
        <taxon>Larinioides</taxon>
    </lineage>
</organism>
<protein>
    <submittedName>
        <fullName evidence="1">Uncharacterized protein</fullName>
    </submittedName>
</protein>
<name>A0AAV1ZEB6_9ARAC</name>
<dbReference type="Proteomes" id="UP001497382">
    <property type="component" value="Unassembled WGS sequence"/>
</dbReference>
<gene>
    <name evidence="1" type="ORF">LARSCL_LOCUS4309</name>
</gene>